<comment type="cofactor">
    <cofactor evidence="1">
        <name>pyridoxal 5'-phosphate</name>
        <dbReference type="ChEBI" id="CHEBI:597326"/>
    </cofactor>
</comment>
<dbReference type="PANTHER" id="PTHR11601:SF50">
    <property type="entry name" value="CYSTEINE DESULFURASE ISCS 2-RELATED"/>
    <property type="match status" value="1"/>
</dbReference>
<dbReference type="AlphaFoldDB" id="A0A1M5P1A1"/>
<dbReference type="PIRSF" id="PIRSF005572">
    <property type="entry name" value="NifS"/>
    <property type="match status" value="1"/>
</dbReference>
<dbReference type="InterPro" id="IPR000192">
    <property type="entry name" value="Aminotrans_V_dom"/>
</dbReference>
<dbReference type="EMBL" id="FQXI01000001">
    <property type="protein sequence ID" value="SHG95580.1"/>
    <property type="molecule type" value="Genomic_DNA"/>
</dbReference>
<dbReference type="SUPFAM" id="SSF53383">
    <property type="entry name" value="PLP-dependent transferases"/>
    <property type="match status" value="1"/>
</dbReference>
<dbReference type="InterPro" id="IPR015421">
    <property type="entry name" value="PyrdxlP-dep_Trfase_major"/>
</dbReference>
<evidence type="ECO:0000313" key="4">
    <source>
        <dbReference type="EMBL" id="SHG95580.1"/>
    </source>
</evidence>
<dbReference type="InterPro" id="IPR015422">
    <property type="entry name" value="PyrdxlP-dep_Trfase_small"/>
</dbReference>
<dbReference type="PANTHER" id="PTHR11601">
    <property type="entry name" value="CYSTEINE DESULFURYLASE FAMILY MEMBER"/>
    <property type="match status" value="1"/>
</dbReference>
<dbReference type="InterPro" id="IPR015424">
    <property type="entry name" value="PyrdxlP-dep_Trfase"/>
</dbReference>
<keyword evidence="5" id="KW-1185">Reference proteome</keyword>
<gene>
    <name evidence="4" type="ORF">SAMN02745245_00142</name>
</gene>
<dbReference type="RefSeq" id="WP_073182823.1">
    <property type="nucleotide sequence ID" value="NZ_FQXI01000001.1"/>
</dbReference>
<organism evidence="4 5">
    <name type="scientific">Anaerosphaera aminiphila DSM 21120</name>
    <dbReference type="NCBI Taxonomy" id="1120995"/>
    <lineage>
        <taxon>Bacteria</taxon>
        <taxon>Bacillati</taxon>
        <taxon>Bacillota</taxon>
        <taxon>Tissierellia</taxon>
        <taxon>Tissierellales</taxon>
        <taxon>Peptoniphilaceae</taxon>
        <taxon>Anaerosphaera</taxon>
    </lineage>
</organism>
<dbReference type="OrthoDB" id="9808002at2"/>
<sequence length="382" mass="42500">MIYLDNCATTKPRREVVDVVVKALTEDFANPSSLHSLGFEVEKEIEISRKNIADLINSNPSEVYFTSGGTEGNNIAINGLINKNTRLGNKIITTSIEHSSVLDKMRSYRDKGFEVVEIGVDRYANLDTNKLYSSIDSNTILLSLSHVNNEIGTINELEEIVKKVKSINENILVHVDGVQAFGKIPVDVKKINCDTYSASGHKIYGPKGIGALYIKNSVQIKPLVLGGGQEKGIRSGTENVPGILGLGKAAECVNNNFKCEYEHAVEIKQYLIEKIRNSIKDFEFNSPKNSSPYILSISIRDTRAEVLLHYLEQDEIYISTASACTSNGTHKSHVLSELKIDDSLVEGTIRVCISKDISKKDIDEFVERLTVYVNEIREIMKR</sequence>
<dbReference type="GO" id="GO:0003824">
    <property type="term" value="F:catalytic activity"/>
    <property type="evidence" value="ECO:0007669"/>
    <property type="project" value="UniProtKB-ARBA"/>
</dbReference>
<dbReference type="STRING" id="1120995.SAMN02745245_00142"/>
<evidence type="ECO:0000256" key="1">
    <source>
        <dbReference type="ARBA" id="ARBA00001933"/>
    </source>
</evidence>
<dbReference type="Gene3D" id="1.10.260.50">
    <property type="match status" value="1"/>
</dbReference>
<dbReference type="Gene3D" id="3.40.640.10">
    <property type="entry name" value="Type I PLP-dependent aspartate aminotransferase-like (Major domain)"/>
    <property type="match status" value="1"/>
</dbReference>
<dbReference type="InterPro" id="IPR016454">
    <property type="entry name" value="Cysteine_dSase"/>
</dbReference>
<dbReference type="Gene3D" id="3.90.1150.10">
    <property type="entry name" value="Aspartate Aminotransferase, domain 1"/>
    <property type="match status" value="1"/>
</dbReference>
<reference evidence="4 5" key="1">
    <citation type="submission" date="2016-11" db="EMBL/GenBank/DDBJ databases">
        <authorList>
            <person name="Jaros S."/>
            <person name="Januszkiewicz K."/>
            <person name="Wedrychowicz H."/>
        </authorList>
    </citation>
    <scope>NUCLEOTIDE SEQUENCE [LARGE SCALE GENOMIC DNA]</scope>
    <source>
        <strain evidence="4 5">DSM 21120</strain>
    </source>
</reference>
<evidence type="ECO:0000313" key="5">
    <source>
        <dbReference type="Proteomes" id="UP000184032"/>
    </source>
</evidence>
<evidence type="ECO:0000256" key="2">
    <source>
        <dbReference type="ARBA" id="ARBA00022898"/>
    </source>
</evidence>
<name>A0A1M5P1A1_9FIRM</name>
<evidence type="ECO:0000259" key="3">
    <source>
        <dbReference type="Pfam" id="PF00266"/>
    </source>
</evidence>
<feature type="domain" description="Aminotransferase class V" evidence="3">
    <location>
        <begin position="2"/>
        <end position="365"/>
    </location>
</feature>
<dbReference type="Pfam" id="PF00266">
    <property type="entry name" value="Aminotran_5"/>
    <property type="match status" value="1"/>
</dbReference>
<protein>
    <submittedName>
        <fullName evidence="4">Cysteine desulfurase</fullName>
    </submittedName>
</protein>
<dbReference type="Proteomes" id="UP000184032">
    <property type="component" value="Unassembled WGS sequence"/>
</dbReference>
<keyword evidence="2" id="KW-0663">Pyridoxal phosphate</keyword>
<accession>A0A1M5P1A1</accession>
<proteinExistence type="predicted"/>